<comment type="subcellular location">
    <subcellularLocation>
        <location evidence="1">Cell membrane</location>
        <topology evidence="1">Multi-pass membrane protein</topology>
    </subcellularLocation>
</comment>
<feature type="transmembrane region" description="Helical" evidence="12">
    <location>
        <begin position="107"/>
        <end position="129"/>
    </location>
</feature>
<dbReference type="GeneTree" id="ENSGT01120000271932"/>
<dbReference type="Pfam" id="PF00001">
    <property type="entry name" value="7tm_1"/>
    <property type="match status" value="1"/>
</dbReference>
<evidence type="ECO:0000256" key="4">
    <source>
        <dbReference type="ARBA" id="ARBA00022989"/>
    </source>
</evidence>
<dbReference type="InterPro" id="IPR009132">
    <property type="entry name" value="TAAR_fam"/>
</dbReference>
<name>A0A8C4RJT5_ERPCA</name>
<dbReference type="PROSITE" id="PS50262">
    <property type="entry name" value="G_PROTEIN_RECEP_F1_2"/>
    <property type="match status" value="1"/>
</dbReference>
<evidence type="ECO:0000256" key="1">
    <source>
        <dbReference type="ARBA" id="ARBA00004651"/>
    </source>
</evidence>
<dbReference type="PROSITE" id="PS00237">
    <property type="entry name" value="G_PROTEIN_RECEP_F1_1"/>
    <property type="match status" value="1"/>
</dbReference>
<evidence type="ECO:0000256" key="5">
    <source>
        <dbReference type="ARBA" id="ARBA00023040"/>
    </source>
</evidence>
<evidence type="ECO:0000259" key="13">
    <source>
        <dbReference type="PROSITE" id="PS50262"/>
    </source>
</evidence>
<dbReference type="CDD" id="cd15055">
    <property type="entry name" value="7tmA_TAARs"/>
    <property type="match status" value="1"/>
</dbReference>
<keyword evidence="4 12" id="KW-1133">Transmembrane helix</keyword>
<evidence type="ECO:0000256" key="7">
    <source>
        <dbReference type="ARBA" id="ARBA00023157"/>
    </source>
</evidence>
<feature type="transmembrane region" description="Helical" evidence="12">
    <location>
        <begin position="34"/>
        <end position="58"/>
    </location>
</feature>
<keyword evidence="6 12" id="KW-0472">Membrane</keyword>
<reference evidence="14" key="3">
    <citation type="submission" date="2025-09" db="UniProtKB">
        <authorList>
            <consortium name="Ensembl"/>
        </authorList>
    </citation>
    <scope>IDENTIFICATION</scope>
</reference>
<evidence type="ECO:0000256" key="11">
    <source>
        <dbReference type="RuleBase" id="RU000688"/>
    </source>
</evidence>
<dbReference type="PRINTS" id="PR00237">
    <property type="entry name" value="GPCRRHODOPSN"/>
</dbReference>
<evidence type="ECO:0000256" key="9">
    <source>
        <dbReference type="ARBA" id="ARBA00023180"/>
    </source>
</evidence>
<evidence type="ECO:0000313" key="14">
    <source>
        <dbReference type="Ensembl" id="ENSECRP00000002735.1"/>
    </source>
</evidence>
<evidence type="ECO:0000256" key="6">
    <source>
        <dbReference type="ARBA" id="ARBA00023136"/>
    </source>
</evidence>
<keyword evidence="5 11" id="KW-0297">G-protein coupled receptor</keyword>
<dbReference type="GO" id="GO:0005886">
    <property type="term" value="C:plasma membrane"/>
    <property type="evidence" value="ECO:0007669"/>
    <property type="project" value="UniProtKB-SubCell"/>
</dbReference>
<evidence type="ECO:0000256" key="10">
    <source>
        <dbReference type="ARBA" id="ARBA00023224"/>
    </source>
</evidence>
<dbReference type="SMART" id="SM01381">
    <property type="entry name" value="7TM_GPCR_Srsx"/>
    <property type="match status" value="1"/>
</dbReference>
<feature type="domain" description="G-protein coupled receptors family 1 profile" evidence="13">
    <location>
        <begin position="50"/>
        <end position="310"/>
    </location>
</feature>
<keyword evidence="8 11" id="KW-0675">Receptor</keyword>
<feature type="transmembrane region" description="Helical" evidence="12">
    <location>
        <begin position="149"/>
        <end position="171"/>
    </location>
</feature>
<evidence type="ECO:0000256" key="2">
    <source>
        <dbReference type="ARBA" id="ARBA00022475"/>
    </source>
</evidence>
<dbReference type="Proteomes" id="UP000694620">
    <property type="component" value="Chromosome 3"/>
</dbReference>
<dbReference type="Ensembl" id="ENSECRT00000002778.1">
    <property type="protein sequence ID" value="ENSECRP00000002735.1"/>
    <property type="gene ID" value="ENSECRG00000001863.1"/>
</dbReference>
<dbReference type="PANTHER" id="PTHR24249:SF381">
    <property type="entry name" value="TRACE AMINE ASSOCIATED RECEPTOR 19P-RELATED"/>
    <property type="match status" value="1"/>
</dbReference>
<dbReference type="InterPro" id="IPR017452">
    <property type="entry name" value="GPCR_Rhodpsn_7TM"/>
</dbReference>
<dbReference type="GO" id="GO:0001594">
    <property type="term" value="F:trace-amine receptor activity"/>
    <property type="evidence" value="ECO:0007669"/>
    <property type="project" value="InterPro"/>
</dbReference>
<dbReference type="SUPFAM" id="SSF81321">
    <property type="entry name" value="Family A G protein-coupled receptor-like"/>
    <property type="match status" value="1"/>
</dbReference>
<keyword evidence="2" id="KW-1003">Cell membrane</keyword>
<feature type="transmembrane region" description="Helical" evidence="12">
    <location>
        <begin position="70"/>
        <end position="95"/>
    </location>
</feature>
<keyword evidence="10 11" id="KW-0807">Transducer</keyword>
<evidence type="ECO:0000313" key="15">
    <source>
        <dbReference type="Proteomes" id="UP000694620"/>
    </source>
</evidence>
<dbReference type="InterPro" id="IPR050569">
    <property type="entry name" value="TAAR"/>
</dbReference>
<keyword evidence="3 11" id="KW-0812">Transmembrane</keyword>
<dbReference type="Gene3D" id="1.20.1070.10">
    <property type="entry name" value="Rhodopsin 7-helix transmembrane proteins"/>
    <property type="match status" value="1"/>
</dbReference>
<proteinExistence type="inferred from homology"/>
<dbReference type="AlphaFoldDB" id="A0A8C4RJT5"/>
<feature type="transmembrane region" description="Helical" evidence="12">
    <location>
        <begin position="255"/>
        <end position="275"/>
    </location>
</feature>
<reference evidence="14" key="1">
    <citation type="submission" date="2021-06" db="EMBL/GenBank/DDBJ databases">
        <authorList>
            <consortium name="Wellcome Sanger Institute Data Sharing"/>
        </authorList>
    </citation>
    <scope>NUCLEOTIDE SEQUENCE [LARGE SCALE GENOMIC DNA]</scope>
</reference>
<dbReference type="InterPro" id="IPR000276">
    <property type="entry name" value="GPCR_Rhodpsn"/>
</dbReference>
<sequence length="361" mass="41011">MDNTNLNSQQLVKHCFPLDNASCLRETRSPEVYVMLYIFSTVSVMLAIFGNLLVVISVSHFKQLHTPSNLLVLSLAVADFLVGISLMPFRIIKIIDNCWYFGDKFCYLNFVIDCMLTSVSMSNLVFIAIDRYIAVCDPLLYSAKVTVPVTQLSITTSWFSSIFYTWVIMFFKGFYVTSGNASICVGECEGFYAESWGLVDFIITFLIPCSIIVHLYSKIFIVAKRHLKIINFANQQKNTQFVQQKMTPKKSERKAAKTLGIAISVFLFCWIPYYICSIVDTYTNVAIPNILFSILTWLVYLNSGMNPIIYCCLKYCSMIFFGSKLNSQVGFVLCGECVYALTSQRIYARTAASFWSLTPYV</sequence>
<dbReference type="PANTHER" id="PTHR24249">
    <property type="entry name" value="HISTAMINE RECEPTOR-RELATED G-PROTEIN COUPLED RECEPTOR"/>
    <property type="match status" value="1"/>
</dbReference>
<keyword evidence="15" id="KW-1185">Reference proteome</keyword>
<comment type="similarity">
    <text evidence="11">Belongs to the G-protein coupled receptor 1 family.</text>
</comment>
<evidence type="ECO:0000256" key="3">
    <source>
        <dbReference type="ARBA" id="ARBA00022692"/>
    </source>
</evidence>
<dbReference type="FunFam" id="1.20.1070.10:FF:000030">
    <property type="entry name" value="trace amine-associated receptor 1"/>
    <property type="match status" value="1"/>
</dbReference>
<dbReference type="PRINTS" id="PR01830">
    <property type="entry name" value="TRACEAMINER"/>
</dbReference>
<keyword evidence="7" id="KW-1015">Disulfide bond</keyword>
<reference evidence="14" key="2">
    <citation type="submission" date="2025-08" db="UniProtKB">
        <authorList>
            <consortium name="Ensembl"/>
        </authorList>
    </citation>
    <scope>IDENTIFICATION</scope>
</reference>
<evidence type="ECO:0000256" key="12">
    <source>
        <dbReference type="SAM" id="Phobius"/>
    </source>
</evidence>
<organism evidence="14 15">
    <name type="scientific">Erpetoichthys calabaricus</name>
    <name type="common">Rope fish</name>
    <name type="synonym">Calamoichthys calabaricus</name>
    <dbReference type="NCBI Taxonomy" id="27687"/>
    <lineage>
        <taxon>Eukaryota</taxon>
        <taxon>Metazoa</taxon>
        <taxon>Chordata</taxon>
        <taxon>Craniata</taxon>
        <taxon>Vertebrata</taxon>
        <taxon>Euteleostomi</taxon>
        <taxon>Actinopterygii</taxon>
        <taxon>Polypteriformes</taxon>
        <taxon>Polypteridae</taxon>
        <taxon>Erpetoichthys</taxon>
    </lineage>
</organism>
<evidence type="ECO:0000256" key="8">
    <source>
        <dbReference type="ARBA" id="ARBA00023170"/>
    </source>
</evidence>
<protein>
    <recommendedName>
        <fullName evidence="13">G-protein coupled receptors family 1 profile domain-containing protein</fullName>
    </recommendedName>
</protein>
<accession>A0A8C4RJT5</accession>
<keyword evidence="9" id="KW-0325">Glycoprotein</keyword>
<feature type="transmembrane region" description="Helical" evidence="12">
    <location>
        <begin position="201"/>
        <end position="221"/>
    </location>
</feature>